<reference evidence="3 4" key="1">
    <citation type="submission" date="2022-06" db="EMBL/GenBank/DDBJ databases">
        <authorList>
            <person name="Sun Q."/>
        </authorList>
    </citation>
    <scope>NUCLEOTIDE SEQUENCE</scope>
    <source>
        <strain evidence="3">S101</strain>
        <strain evidence="2 4">S153</strain>
    </source>
</reference>
<keyword evidence="1" id="KW-1133">Transmembrane helix</keyword>
<evidence type="ECO:0000313" key="4">
    <source>
        <dbReference type="Proteomes" id="UP001155079"/>
    </source>
</evidence>
<keyword evidence="1" id="KW-0812">Transmembrane</keyword>
<accession>A0AAJ1BSH0</accession>
<evidence type="ECO:0000313" key="3">
    <source>
        <dbReference type="EMBL" id="MCO5955556.1"/>
    </source>
</evidence>
<keyword evidence="1" id="KW-0472">Membrane</keyword>
<evidence type="ECO:0000313" key="2">
    <source>
        <dbReference type="EMBL" id="MCM2400503.1"/>
    </source>
</evidence>
<dbReference type="EMBL" id="JAMQAY010000001">
    <property type="protein sequence ID" value="MCM2400503.1"/>
    <property type="molecule type" value="Genomic_DNA"/>
</dbReference>
<gene>
    <name evidence="2" type="ORF">NBH20_05010</name>
    <name evidence="3" type="ORF">NBH21_02120</name>
</gene>
<feature type="transmembrane region" description="Helical" evidence="1">
    <location>
        <begin position="33"/>
        <end position="54"/>
    </location>
</feature>
<evidence type="ECO:0000313" key="5">
    <source>
        <dbReference type="Proteomes" id="UP001155380"/>
    </source>
</evidence>
<keyword evidence="4" id="KW-1185">Reference proteome</keyword>
<dbReference type="AlphaFoldDB" id="A0AAJ1BSH0"/>
<dbReference type="Proteomes" id="UP001155079">
    <property type="component" value="Unassembled WGS sequence"/>
</dbReference>
<proteinExistence type="predicted"/>
<evidence type="ECO:0008006" key="6">
    <source>
        <dbReference type="Google" id="ProtNLM"/>
    </source>
</evidence>
<comment type="caution">
    <text evidence="3">The sequence shown here is derived from an EMBL/GenBank/DDBJ whole genome shotgun (WGS) entry which is preliminary data.</text>
</comment>
<name>A0AAJ1BSH0_9HYPH</name>
<dbReference type="EMBL" id="JAMXLX010000001">
    <property type="protein sequence ID" value="MCO5955556.1"/>
    <property type="molecule type" value="Genomic_DNA"/>
</dbReference>
<evidence type="ECO:0000256" key="1">
    <source>
        <dbReference type="SAM" id="Phobius"/>
    </source>
</evidence>
<protein>
    <recommendedName>
        <fullName evidence="6">CTP synthetase</fullName>
    </recommendedName>
</protein>
<dbReference type="RefSeq" id="WP_250912304.1">
    <property type="nucleotide sequence ID" value="NZ_JAMQAY010000001.1"/>
</dbReference>
<organism evidence="3 5">
    <name type="scientific">Ciceribacter sichuanensis</name>
    <dbReference type="NCBI Taxonomy" id="2949647"/>
    <lineage>
        <taxon>Bacteria</taxon>
        <taxon>Pseudomonadati</taxon>
        <taxon>Pseudomonadota</taxon>
        <taxon>Alphaproteobacteria</taxon>
        <taxon>Hyphomicrobiales</taxon>
        <taxon>Rhizobiaceae</taxon>
        <taxon>Ciceribacter</taxon>
    </lineage>
</organism>
<dbReference type="Proteomes" id="UP001155380">
    <property type="component" value="Unassembled WGS sequence"/>
</dbReference>
<sequence>MFRLAAVLYILCATVLGGGAVTAVLAMRMMEPWQIAGAFVAGCVLALPIAAVLGKKIYTAMKPRALA</sequence>